<dbReference type="SUPFAM" id="SSF55729">
    <property type="entry name" value="Acyl-CoA N-acyltransferases (Nat)"/>
    <property type="match status" value="1"/>
</dbReference>
<dbReference type="AlphaFoldDB" id="A0A402CZI1"/>
<dbReference type="EMBL" id="AP025739">
    <property type="protein sequence ID" value="BDI33943.1"/>
    <property type="molecule type" value="Genomic_DNA"/>
</dbReference>
<dbReference type="Proteomes" id="UP000287394">
    <property type="component" value="Chromosome"/>
</dbReference>
<dbReference type="KEGG" id="ccot:CCAX7_59940"/>
<gene>
    <name evidence="1" type="ORF">CCAX7_59940</name>
</gene>
<accession>A0A402CZI1</accession>
<sequence length="247" mass="27816">MGNGIGVAMLRWAEHEVGQARRQYLRLDCLAANGALRDYYLRAGFTYVGEASSGDFHAALFEREIGKTTTMTIGFTAVERFGRGHAGWEGYEVFSGFHQVDELVTLDSPLCPNVLKSLIDEDWNHNLKYDGMPFCFHSLDYLLSRITLTSNCQVLAVMKNPIAQPNFHDPRFDFIGYDLVEEYVNISAITNCGGFDNAFRADELSIHGLIPTFDDAIRIDALLRQNNPDEPHAFCDMFAVWRMVSVA</sequence>
<dbReference type="OrthoDB" id="571704at2"/>
<keyword evidence="2" id="KW-1185">Reference proteome</keyword>
<dbReference type="Gene3D" id="3.40.630.30">
    <property type="match status" value="1"/>
</dbReference>
<dbReference type="InterPro" id="IPR016181">
    <property type="entry name" value="Acyl_CoA_acyltransferase"/>
</dbReference>
<proteinExistence type="predicted"/>
<dbReference type="RefSeq" id="WP_119322742.1">
    <property type="nucleotide sequence ID" value="NZ_AP025739.1"/>
</dbReference>
<reference evidence="1 2" key="1">
    <citation type="journal article" date="2019" name="Int. J. Syst. Evol. Microbiol.">
        <title>Capsulimonas corticalis gen. nov., sp. nov., an aerobic capsulated bacterium, of a novel bacterial order, Capsulimonadales ord. nov., of the class Armatimonadia of the phylum Armatimonadetes.</title>
        <authorList>
            <person name="Li J."/>
            <person name="Kudo C."/>
            <person name="Tonouchi A."/>
        </authorList>
    </citation>
    <scope>NUCLEOTIDE SEQUENCE [LARGE SCALE GENOMIC DNA]</scope>
    <source>
        <strain evidence="1 2">AX-7</strain>
    </source>
</reference>
<protein>
    <submittedName>
        <fullName evidence="1">Uncharacterized protein</fullName>
    </submittedName>
</protein>
<name>A0A402CZI1_9BACT</name>
<evidence type="ECO:0000313" key="1">
    <source>
        <dbReference type="EMBL" id="BDI33943.1"/>
    </source>
</evidence>
<evidence type="ECO:0000313" key="2">
    <source>
        <dbReference type="Proteomes" id="UP000287394"/>
    </source>
</evidence>
<organism evidence="1 2">
    <name type="scientific">Capsulimonas corticalis</name>
    <dbReference type="NCBI Taxonomy" id="2219043"/>
    <lineage>
        <taxon>Bacteria</taxon>
        <taxon>Bacillati</taxon>
        <taxon>Armatimonadota</taxon>
        <taxon>Armatimonadia</taxon>
        <taxon>Capsulimonadales</taxon>
        <taxon>Capsulimonadaceae</taxon>
        <taxon>Capsulimonas</taxon>
    </lineage>
</organism>